<sequence length="146" mass="15968">MGDGEQENGLLRSQEELDEDEIGDYLDAGYSPAERPLAVREWGITERESHGHESLSRRLAREEKPVDRLEGEGDFPGDTTDTDGEIIDDQVGAVRSGRLVSWDTDVTGVAYDGDDYWARDVGTDGGAASAEESAVHIVDPDQYGPR</sequence>
<dbReference type="AlphaFoldDB" id="A0A940MEQ6"/>
<evidence type="ECO:0000259" key="2">
    <source>
        <dbReference type="Pfam" id="PF18970"/>
    </source>
</evidence>
<evidence type="ECO:0000256" key="1">
    <source>
        <dbReference type="SAM" id="MobiDB-lite"/>
    </source>
</evidence>
<proteinExistence type="predicted"/>
<gene>
    <name evidence="3" type="ORF">JFN87_09615</name>
</gene>
<dbReference type="InterPro" id="IPR043763">
    <property type="entry name" value="DUF5709"/>
</dbReference>
<feature type="region of interest" description="Disordered" evidence="1">
    <location>
        <begin position="123"/>
        <end position="146"/>
    </location>
</feature>
<evidence type="ECO:0000313" key="3">
    <source>
        <dbReference type="EMBL" id="MBP0457756.1"/>
    </source>
</evidence>
<keyword evidence="4" id="KW-1185">Reference proteome</keyword>
<dbReference type="EMBL" id="JAGIQL010000027">
    <property type="protein sequence ID" value="MBP0457756.1"/>
    <property type="molecule type" value="Genomic_DNA"/>
</dbReference>
<dbReference type="Proteomes" id="UP000670475">
    <property type="component" value="Unassembled WGS sequence"/>
</dbReference>
<reference evidence="3" key="1">
    <citation type="submission" date="2021-03" db="EMBL/GenBank/DDBJ databases">
        <title>Whole genome sequence of Streptomyces bomunensis MMS17-BM035.</title>
        <authorList>
            <person name="Lee J.H."/>
        </authorList>
    </citation>
    <scope>NUCLEOTIDE SEQUENCE</scope>
    <source>
        <strain evidence="3">MMS17-BM035</strain>
    </source>
</reference>
<feature type="compositionally biased region" description="Acidic residues" evidence="1">
    <location>
        <begin position="72"/>
        <end position="85"/>
    </location>
</feature>
<organism evidence="3 4">
    <name type="scientific">Streptomyces montanisoli</name>
    <dbReference type="NCBI Taxonomy" id="2798581"/>
    <lineage>
        <taxon>Bacteria</taxon>
        <taxon>Bacillati</taxon>
        <taxon>Actinomycetota</taxon>
        <taxon>Actinomycetes</taxon>
        <taxon>Kitasatosporales</taxon>
        <taxon>Streptomycetaceae</taxon>
        <taxon>Streptomyces</taxon>
    </lineage>
</organism>
<accession>A0A940MEQ6</accession>
<feature type="compositionally biased region" description="Basic and acidic residues" evidence="1">
    <location>
        <begin position="44"/>
        <end position="71"/>
    </location>
</feature>
<feature type="domain" description="DUF5709" evidence="2">
    <location>
        <begin position="90"/>
        <end position="139"/>
    </location>
</feature>
<comment type="caution">
    <text evidence="3">The sequence shown here is derived from an EMBL/GenBank/DDBJ whole genome shotgun (WGS) entry which is preliminary data.</text>
</comment>
<feature type="region of interest" description="Disordered" evidence="1">
    <location>
        <begin position="1"/>
        <end position="30"/>
    </location>
</feature>
<protein>
    <recommendedName>
        <fullName evidence="2">DUF5709 domain-containing protein</fullName>
    </recommendedName>
</protein>
<evidence type="ECO:0000313" key="4">
    <source>
        <dbReference type="Proteomes" id="UP000670475"/>
    </source>
</evidence>
<name>A0A940MEQ6_9ACTN</name>
<dbReference type="Pfam" id="PF18970">
    <property type="entry name" value="DUF5709"/>
    <property type="match status" value="1"/>
</dbReference>
<dbReference type="RefSeq" id="WP_209339518.1">
    <property type="nucleotide sequence ID" value="NZ_JAGIQL010000027.1"/>
</dbReference>
<feature type="region of interest" description="Disordered" evidence="1">
    <location>
        <begin position="44"/>
        <end position="85"/>
    </location>
</feature>